<dbReference type="Proteomes" id="UP000019184">
    <property type="component" value="Unassembled WGS sequence"/>
</dbReference>
<name>A0A7U7GG88_9GAMM</name>
<evidence type="ECO:0000313" key="2">
    <source>
        <dbReference type="Proteomes" id="UP000019184"/>
    </source>
</evidence>
<dbReference type="EMBL" id="CBTK010000302">
    <property type="protein sequence ID" value="CDH47523.1"/>
    <property type="molecule type" value="Genomic_DNA"/>
</dbReference>
<evidence type="ECO:0000313" key="1">
    <source>
        <dbReference type="EMBL" id="CDH47523.1"/>
    </source>
</evidence>
<proteinExistence type="predicted"/>
<accession>A0A7U7GG88</accession>
<reference evidence="1 2" key="1">
    <citation type="journal article" date="2014" name="ISME J.">
        <title>Candidatus Competibacter-lineage genomes retrieved from metagenomes reveal functional metabolic diversity.</title>
        <authorList>
            <person name="McIlroy S.J."/>
            <person name="Albertsen M."/>
            <person name="Andresen E.K."/>
            <person name="Saunders A.M."/>
            <person name="Kristiansen R."/>
            <person name="Stokholm-Bjerregaard M."/>
            <person name="Nielsen K.L."/>
            <person name="Nielsen P.H."/>
        </authorList>
    </citation>
    <scope>NUCLEOTIDE SEQUENCE [LARGE SCALE GENOMIC DNA]</scope>
    <source>
        <strain evidence="1 2">Run_B_J11</strain>
    </source>
</reference>
<gene>
    <name evidence="1" type="ORF">BN874_830076</name>
</gene>
<protein>
    <submittedName>
        <fullName evidence="1">Uncharacterized protein</fullName>
    </submittedName>
</protein>
<organism evidence="1 2">
    <name type="scientific">Candidatus Contendobacter odensis Run_B_J11</name>
    <dbReference type="NCBI Taxonomy" id="1400861"/>
    <lineage>
        <taxon>Bacteria</taxon>
        <taxon>Pseudomonadati</taxon>
        <taxon>Pseudomonadota</taxon>
        <taxon>Gammaproteobacteria</taxon>
        <taxon>Candidatus Competibacteraceae</taxon>
        <taxon>Candidatus Contendibacter</taxon>
    </lineage>
</organism>
<comment type="caution">
    <text evidence="1">The sequence shown here is derived from an EMBL/GenBank/DDBJ whole genome shotgun (WGS) entry which is preliminary data.</text>
</comment>
<sequence>MRATFGTTIGMRQGKMQFLMLFSALHLPLALQVFPEVVLIFGGQWFVLKLLLIRSII</sequence>
<keyword evidence="2" id="KW-1185">Reference proteome</keyword>
<dbReference type="AlphaFoldDB" id="A0A7U7GG88"/>